<gene>
    <name evidence="1" type="ORF">EVA_06314</name>
</gene>
<name>J9CZ88_9ZZZZ</name>
<dbReference type="AlphaFoldDB" id="J9CZ88"/>
<reference evidence="1" key="1">
    <citation type="journal article" date="2012" name="PLoS ONE">
        <title>Gene sets for utilization of primary and secondary nutrition supplies in the distal gut of endangered iberian lynx.</title>
        <authorList>
            <person name="Alcaide M."/>
            <person name="Messina E."/>
            <person name="Richter M."/>
            <person name="Bargiela R."/>
            <person name="Peplies J."/>
            <person name="Huws S.A."/>
            <person name="Newbold C.J."/>
            <person name="Golyshin P.N."/>
            <person name="Simon M.A."/>
            <person name="Lopez G."/>
            <person name="Yakimov M.M."/>
            <person name="Ferrer M."/>
        </authorList>
    </citation>
    <scope>NUCLEOTIDE SEQUENCE</scope>
</reference>
<proteinExistence type="predicted"/>
<evidence type="ECO:0000313" key="1">
    <source>
        <dbReference type="EMBL" id="EJX05576.1"/>
    </source>
</evidence>
<sequence>MIAISYVDIRNPRFLHGAFSRNIEYGRFFSIVNTRLFGIFTLLVIRLDFAHQVGRQILHSCLRVALEEVLTVNEKLLNRLAIPLNGTVVTDFNTGQLLNQCFQG</sequence>
<organism evidence="1">
    <name type="scientific">gut metagenome</name>
    <dbReference type="NCBI Taxonomy" id="749906"/>
    <lineage>
        <taxon>unclassified sequences</taxon>
        <taxon>metagenomes</taxon>
        <taxon>organismal metagenomes</taxon>
    </lineage>
</organism>
<comment type="caution">
    <text evidence="1">The sequence shown here is derived from an EMBL/GenBank/DDBJ whole genome shotgun (WGS) entry which is preliminary data.</text>
</comment>
<protein>
    <submittedName>
        <fullName evidence="1">Uncharacterized protein</fullName>
    </submittedName>
</protein>
<accession>J9CZ88</accession>
<dbReference type="EMBL" id="AMCI01001429">
    <property type="protein sequence ID" value="EJX05576.1"/>
    <property type="molecule type" value="Genomic_DNA"/>
</dbReference>